<evidence type="ECO:0000259" key="2">
    <source>
        <dbReference type="Pfam" id="PF07811"/>
    </source>
</evidence>
<dbReference type="Proteomes" id="UP001595681">
    <property type="component" value="Unassembled WGS sequence"/>
</dbReference>
<feature type="domain" description="TadE-like" evidence="2">
    <location>
        <begin position="7"/>
        <end position="49"/>
    </location>
</feature>
<evidence type="ECO:0000256" key="1">
    <source>
        <dbReference type="SAM" id="Phobius"/>
    </source>
</evidence>
<keyword evidence="1" id="KW-0812">Transmembrane</keyword>
<protein>
    <submittedName>
        <fullName evidence="3">TadE/TadG family type IV pilus assembly protein</fullName>
    </submittedName>
</protein>
<organism evidence="3 4">
    <name type="scientific">Sphingobium rhizovicinum</name>
    <dbReference type="NCBI Taxonomy" id="432308"/>
    <lineage>
        <taxon>Bacteria</taxon>
        <taxon>Pseudomonadati</taxon>
        <taxon>Pseudomonadota</taxon>
        <taxon>Alphaproteobacteria</taxon>
        <taxon>Sphingomonadales</taxon>
        <taxon>Sphingomonadaceae</taxon>
        <taxon>Sphingobium</taxon>
    </lineage>
</organism>
<feature type="transmembrane region" description="Helical" evidence="1">
    <location>
        <begin position="12"/>
        <end position="35"/>
    </location>
</feature>
<keyword evidence="4" id="KW-1185">Reference proteome</keyword>
<evidence type="ECO:0000313" key="4">
    <source>
        <dbReference type="Proteomes" id="UP001595681"/>
    </source>
</evidence>
<accession>A0ABV7NGM5</accession>
<dbReference type="Pfam" id="PF07811">
    <property type="entry name" value="TadE"/>
    <property type="match status" value="1"/>
</dbReference>
<dbReference type="RefSeq" id="WP_380795498.1">
    <property type="nucleotide sequence ID" value="NZ_JBHRVU010000004.1"/>
</dbReference>
<evidence type="ECO:0000313" key="3">
    <source>
        <dbReference type="EMBL" id="MFC3441594.1"/>
    </source>
</evidence>
<keyword evidence="1" id="KW-0472">Membrane</keyword>
<keyword evidence="1" id="KW-1133">Transmembrane helix</keyword>
<proteinExistence type="predicted"/>
<dbReference type="EMBL" id="JBHRVU010000004">
    <property type="protein sequence ID" value="MFC3441594.1"/>
    <property type="molecule type" value="Genomic_DNA"/>
</dbReference>
<dbReference type="InterPro" id="IPR012495">
    <property type="entry name" value="TadE-like_dom"/>
</dbReference>
<sequence>MARDRRGSTLVEAAFAVPMLITLLMGILGFGSWFMTAHSLQQAANDAARASVAGLTTTERRALVDQSLTVSRSAFPAPAAQTISVSTTESSGHYTVTLSYNLSNAPLFSAIPFRLPGGVLQRSAVVLMSTP</sequence>
<gene>
    <name evidence="3" type="ORF">ACFOKF_10405</name>
</gene>
<reference evidence="4" key="1">
    <citation type="journal article" date="2019" name="Int. J. Syst. Evol. Microbiol.">
        <title>The Global Catalogue of Microorganisms (GCM) 10K type strain sequencing project: providing services to taxonomists for standard genome sequencing and annotation.</title>
        <authorList>
            <consortium name="The Broad Institute Genomics Platform"/>
            <consortium name="The Broad Institute Genome Sequencing Center for Infectious Disease"/>
            <person name="Wu L."/>
            <person name="Ma J."/>
        </authorList>
    </citation>
    <scope>NUCLEOTIDE SEQUENCE [LARGE SCALE GENOMIC DNA]</scope>
    <source>
        <strain evidence="4">CCM 7491</strain>
    </source>
</reference>
<comment type="caution">
    <text evidence="3">The sequence shown here is derived from an EMBL/GenBank/DDBJ whole genome shotgun (WGS) entry which is preliminary data.</text>
</comment>
<name>A0ABV7NGM5_9SPHN</name>